<accession>A0A2Z4JF72</accession>
<dbReference type="Pfam" id="PF13385">
    <property type="entry name" value="Laminin_G_3"/>
    <property type="match status" value="2"/>
</dbReference>
<sequence length="1203" mass="127297">MVGGVVVVDVPVVRADSPKLSPAERAAASGEPVEVTAQRTEYSQTFANPDGTYTLKQATAPERVKDASGQWHDIDTTLVRRSDGTIGPRYAAVDASFSDGGSQDMVRLEEGQRALSVRWPGELPEPSLDGATATYAEVLPGVDLQLTAMPDGYREVLLVKTAQAAQNEALEQVRFTVAGEGVSLVAGAGGGLRALDPDGNSVFTGPAGQMWDSAGGSEPEPRTPRQTGAVTRSASVTAGESEAPVQPGTGAATATLPVQVDADSISVTPDLGLLRGDDTVYPVYIDPSVGLSRAERTVLSSDGDKFYQFSGDYGVGRCAPADGYACDDDFTANYANRMYFEFSPAALAGKHVLNATFRAYETWSFNCDAKTVRLERTGNISEGTRWPGPAIGALMESKTVSAGRGEHCSPAQPDAWVEFNGGLTATVRDFADGKFSRLTLMLRAGDESDPRAWKRFDDNAQLTVDYVPDPGVPINVGVIPGVYSTGARGYCQPATDPLAVTVDQPTMRARVETEVSPGPNDSKGQLKINYRIARLEAGAWEEIWAADSDGGYKPDGTLLDKQTTKRTDGTTYRYRARTQSHWSYDGASGDLYSSFSPWCYFVIDSTAPKPPTIQPKDVNGSPYVECTTDACPPKGGPGVAGTFVFKPNSADTDIRKYRWTLHGPNGQVGLPRTETAKPDHTAEISNAVPKMGGTHHLKVWAIDVRERTGTPETFDFQVSLPPGPIGRWRFDDGAPGSEVTTAKDSSAEDPQHDPSAPTHDLTLRDKAGFSTMARRGDEDTSLWLDSSNPDAQQAYADASAPVVNTAHSFTVSAWVNLTDTSTSRMIVTAPGAQAQAFALYYSSSSRSYVFHYTATDSATPVFIRSAAVKADPPLRVWTHLAGVYTAATDANGERTPEDDTIQLFVNGRAQGDPVNMRDAAPSYVPWEASKGLQVGRSIVRGAAGQHFRGRIDEVAVWQNALSSDEVAKEATASVDNAPGVELVADWNAEISSGTTVNEGSPYPIGAMTLSGGARLDGDSSTVVVDGSGGHASVAGPAIDETGSFTVSAQAQVNPAALNAKPDGYEAQIAGQSGSGGASWALSVQKVAADEYLWRFVRTTVSGTSVATADVTDWSEWADTSVPVTLTGVYDAQDQGGRMHLYVGSKAVDDGANNADTTPQQGTGALFLGGTTGSSHFAGQLGRLRIWSGAMTADQVRNIVIAGD</sequence>
<keyword evidence="6" id="KW-1185">Reference proteome</keyword>
<evidence type="ECO:0000313" key="6">
    <source>
        <dbReference type="Proteomes" id="UP000249616"/>
    </source>
</evidence>
<feature type="compositionally biased region" description="Polar residues" evidence="3">
    <location>
        <begin position="224"/>
        <end position="238"/>
    </location>
</feature>
<dbReference type="GO" id="GO:0006955">
    <property type="term" value="P:immune response"/>
    <property type="evidence" value="ECO:0007669"/>
    <property type="project" value="InterPro"/>
</dbReference>
<dbReference type="PANTHER" id="PTHR46943:SF1">
    <property type="entry name" value="PENTRAXIN-RELATED PROTEIN PTX3"/>
    <property type="match status" value="1"/>
</dbReference>
<evidence type="ECO:0000313" key="5">
    <source>
        <dbReference type="EMBL" id="AWW43578.1"/>
    </source>
</evidence>
<evidence type="ECO:0000256" key="3">
    <source>
        <dbReference type="SAM" id="MobiDB-lite"/>
    </source>
</evidence>
<reference evidence="6" key="1">
    <citation type="submission" date="2018-06" db="EMBL/GenBank/DDBJ databases">
        <authorList>
            <person name="Li K."/>
        </authorList>
    </citation>
    <scope>NUCLEOTIDE SEQUENCE [LARGE SCALE GENOMIC DNA]</scope>
    <source>
        <strain evidence="6">ZFG47</strain>
        <plasmid evidence="6">unnamed1</plasmid>
    </source>
</reference>
<evidence type="ECO:0000256" key="2">
    <source>
        <dbReference type="ARBA" id="ARBA00023157"/>
    </source>
</evidence>
<keyword evidence="5" id="KW-0614">Plasmid</keyword>
<dbReference type="InterPro" id="IPR042837">
    <property type="entry name" value="PTX3"/>
</dbReference>
<feature type="domain" description="LamG-like jellyroll fold" evidence="4">
    <location>
        <begin position="1042"/>
        <end position="1193"/>
    </location>
</feature>
<evidence type="ECO:0000259" key="4">
    <source>
        <dbReference type="SMART" id="SM00560"/>
    </source>
</evidence>
<gene>
    <name evidence="5" type="ORF">DN051_44560</name>
</gene>
<dbReference type="SMART" id="SM00560">
    <property type="entry name" value="LamGL"/>
    <property type="match status" value="2"/>
</dbReference>
<proteinExistence type="predicted"/>
<dbReference type="SUPFAM" id="SSF49899">
    <property type="entry name" value="Concanavalin A-like lectins/glucanases"/>
    <property type="match status" value="2"/>
</dbReference>
<geneLocation type="plasmid" evidence="5 6">
    <name>unnamed1</name>
</geneLocation>
<protein>
    <submittedName>
        <fullName evidence="5">LamG domain-containing protein</fullName>
    </submittedName>
</protein>
<dbReference type="EMBL" id="CP030074">
    <property type="protein sequence ID" value="AWW43578.1"/>
    <property type="molecule type" value="Genomic_DNA"/>
</dbReference>
<dbReference type="PANTHER" id="PTHR46943">
    <property type="entry name" value="PENTRAXIN-RELATED PROTEIN PTX3"/>
    <property type="match status" value="1"/>
</dbReference>
<feature type="domain" description="LamG-like jellyroll fold" evidence="4">
    <location>
        <begin position="807"/>
        <end position="964"/>
    </location>
</feature>
<keyword evidence="1" id="KW-0732">Signal</keyword>
<dbReference type="Proteomes" id="UP000249616">
    <property type="component" value="Plasmid unnamed1"/>
</dbReference>
<feature type="region of interest" description="Disordered" evidence="3">
    <location>
        <begin position="204"/>
        <end position="250"/>
    </location>
</feature>
<name>A0A2Z4JF72_9ACTN</name>
<organism evidence="5 6">
    <name type="scientific">Streptomyces cadmiisoli</name>
    <dbReference type="NCBI Taxonomy" id="2184053"/>
    <lineage>
        <taxon>Bacteria</taxon>
        <taxon>Bacillati</taxon>
        <taxon>Actinomycetota</taxon>
        <taxon>Actinomycetes</taxon>
        <taxon>Kitasatosporales</taxon>
        <taxon>Streptomycetaceae</taxon>
        <taxon>Streptomyces</taxon>
        <taxon>Streptomyces aurantiacus group</taxon>
    </lineage>
</organism>
<dbReference type="InterPro" id="IPR006558">
    <property type="entry name" value="LamG-like"/>
</dbReference>
<dbReference type="InterPro" id="IPR013320">
    <property type="entry name" value="ConA-like_dom_sf"/>
</dbReference>
<evidence type="ECO:0000256" key="1">
    <source>
        <dbReference type="ARBA" id="ARBA00022729"/>
    </source>
</evidence>
<dbReference type="AlphaFoldDB" id="A0A2Z4JF72"/>
<dbReference type="Gene3D" id="2.60.120.200">
    <property type="match status" value="2"/>
</dbReference>
<dbReference type="KEGG" id="scad:DN051_44560"/>
<feature type="region of interest" description="Disordered" evidence="3">
    <location>
        <begin position="716"/>
        <end position="762"/>
    </location>
</feature>
<keyword evidence="2" id="KW-1015">Disulfide bond</keyword>